<feature type="transmembrane region" description="Helical" evidence="6">
    <location>
        <begin position="285"/>
        <end position="305"/>
    </location>
</feature>
<protein>
    <submittedName>
        <fullName evidence="7">Putative GABA permease</fullName>
    </submittedName>
</protein>
<gene>
    <name evidence="7" type="ORF">BDV96DRAFT_569087</name>
</gene>
<keyword evidence="2" id="KW-0813">Transport</keyword>
<reference evidence="7" key="1">
    <citation type="journal article" date="2020" name="Stud. Mycol.">
        <title>101 Dothideomycetes genomes: a test case for predicting lifestyles and emergence of pathogens.</title>
        <authorList>
            <person name="Haridas S."/>
            <person name="Albert R."/>
            <person name="Binder M."/>
            <person name="Bloem J."/>
            <person name="Labutti K."/>
            <person name="Salamov A."/>
            <person name="Andreopoulos B."/>
            <person name="Baker S."/>
            <person name="Barry K."/>
            <person name="Bills G."/>
            <person name="Bluhm B."/>
            <person name="Cannon C."/>
            <person name="Castanera R."/>
            <person name="Culley D."/>
            <person name="Daum C."/>
            <person name="Ezra D."/>
            <person name="Gonzalez J."/>
            <person name="Henrissat B."/>
            <person name="Kuo A."/>
            <person name="Liang C."/>
            <person name="Lipzen A."/>
            <person name="Lutzoni F."/>
            <person name="Magnuson J."/>
            <person name="Mondo S."/>
            <person name="Nolan M."/>
            <person name="Ohm R."/>
            <person name="Pangilinan J."/>
            <person name="Park H.-J."/>
            <person name="Ramirez L."/>
            <person name="Alfaro M."/>
            <person name="Sun H."/>
            <person name="Tritt A."/>
            <person name="Yoshinaga Y."/>
            <person name="Zwiers L.-H."/>
            <person name="Turgeon B."/>
            <person name="Goodwin S."/>
            <person name="Spatafora J."/>
            <person name="Crous P."/>
            <person name="Grigoriev I."/>
        </authorList>
    </citation>
    <scope>NUCLEOTIDE SEQUENCE</scope>
    <source>
        <strain evidence="7">CBS 627.86</strain>
    </source>
</reference>
<dbReference type="GO" id="GO:0016020">
    <property type="term" value="C:membrane"/>
    <property type="evidence" value="ECO:0007669"/>
    <property type="project" value="UniProtKB-SubCell"/>
</dbReference>
<feature type="transmembrane region" description="Helical" evidence="6">
    <location>
        <begin position="174"/>
        <end position="192"/>
    </location>
</feature>
<evidence type="ECO:0000256" key="1">
    <source>
        <dbReference type="ARBA" id="ARBA00004141"/>
    </source>
</evidence>
<dbReference type="Proteomes" id="UP000799770">
    <property type="component" value="Unassembled WGS sequence"/>
</dbReference>
<sequence length="527" mass="57295">MEKDSVPVEVVEEDRSSSTVEVEKKWKGTEADQHDMLVIGRKQQLRRNFHLISLLGFGCNLICGWEINVTTLGLTLTNGGTAGMIYGFILTIFGFTFVYASLAELASMAPTAGGQYHWVSEFSPRSCQKYLSYLSGWLCFTGWQAAIGSIAFLVGSTIQALIVFHQPDTYVYETWHGTLLVIAIVLGAFFFNSILATKLPLVEGLILFVHVCGTFAIVIPLWALSPRKSAHAVFTEFTNNGGWASTGLSFMVGLTPITGSMAGIDSVVHMAEEVKDASKTLPRSIMTALPLNAFLGLLTIITLAFCTYDVEAVLASNTGLIGAPFLEVFHNATGSMAGATVMAVIPMISLFGSVVAETATASRQIWSFARDGGVPFSSHVAKVSPRWYVPLNAILISLVINCLLPIINIGSTAALNAIFSLSGVSILSSYILCIASVLIKRLRGEALPPSRWALGKWGIPINIIALCYLFPAALFQFFPPVIPVEAISMNWGCLMFGSMIIFSTVYYVVYGRKVYTPPVYRVRRDIQ</sequence>
<feature type="transmembrane region" description="Helical" evidence="6">
    <location>
        <begin position="49"/>
        <end position="67"/>
    </location>
</feature>
<feature type="transmembrane region" description="Helical" evidence="6">
    <location>
        <begin position="204"/>
        <end position="223"/>
    </location>
</feature>
<dbReference type="Gene3D" id="1.20.1740.10">
    <property type="entry name" value="Amino acid/polyamine transporter I"/>
    <property type="match status" value="1"/>
</dbReference>
<keyword evidence="8" id="KW-1185">Reference proteome</keyword>
<evidence type="ECO:0000313" key="7">
    <source>
        <dbReference type="EMBL" id="KAF2119132.1"/>
    </source>
</evidence>
<keyword evidence="3 6" id="KW-0812">Transmembrane</keyword>
<dbReference type="PIRSF" id="PIRSF006060">
    <property type="entry name" value="AA_transporter"/>
    <property type="match status" value="1"/>
</dbReference>
<comment type="subcellular location">
    <subcellularLocation>
        <location evidence="1">Membrane</location>
        <topology evidence="1">Multi-pass membrane protein</topology>
    </subcellularLocation>
</comment>
<keyword evidence="5 6" id="KW-0472">Membrane</keyword>
<evidence type="ECO:0000256" key="5">
    <source>
        <dbReference type="ARBA" id="ARBA00023136"/>
    </source>
</evidence>
<evidence type="ECO:0000256" key="3">
    <source>
        <dbReference type="ARBA" id="ARBA00022692"/>
    </source>
</evidence>
<feature type="transmembrane region" description="Helical" evidence="6">
    <location>
        <begin position="489"/>
        <end position="509"/>
    </location>
</feature>
<dbReference type="GO" id="GO:0022857">
    <property type="term" value="F:transmembrane transporter activity"/>
    <property type="evidence" value="ECO:0007669"/>
    <property type="project" value="InterPro"/>
</dbReference>
<evidence type="ECO:0000256" key="6">
    <source>
        <dbReference type="SAM" id="Phobius"/>
    </source>
</evidence>
<feature type="transmembrane region" description="Helical" evidence="6">
    <location>
        <begin position="87"/>
        <end position="109"/>
    </location>
</feature>
<evidence type="ECO:0000256" key="4">
    <source>
        <dbReference type="ARBA" id="ARBA00022989"/>
    </source>
</evidence>
<evidence type="ECO:0000313" key="8">
    <source>
        <dbReference type="Proteomes" id="UP000799770"/>
    </source>
</evidence>
<feature type="transmembrane region" description="Helical" evidence="6">
    <location>
        <begin position="387"/>
        <end position="407"/>
    </location>
</feature>
<keyword evidence="4 6" id="KW-1133">Transmembrane helix</keyword>
<feature type="transmembrane region" description="Helical" evidence="6">
    <location>
        <begin position="459"/>
        <end position="477"/>
    </location>
</feature>
<feature type="transmembrane region" description="Helical" evidence="6">
    <location>
        <begin position="413"/>
        <end position="439"/>
    </location>
</feature>
<proteinExistence type="predicted"/>
<feature type="transmembrane region" description="Helical" evidence="6">
    <location>
        <begin position="130"/>
        <end position="154"/>
    </location>
</feature>
<dbReference type="Pfam" id="PF13520">
    <property type="entry name" value="AA_permease_2"/>
    <property type="match status" value="1"/>
</dbReference>
<dbReference type="InterPro" id="IPR002293">
    <property type="entry name" value="AA/rel_permease1"/>
</dbReference>
<name>A0A6A5ZI17_9PLEO</name>
<dbReference type="PANTHER" id="PTHR45649:SF41">
    <property type="entry name" value="TRANSPORTER, PUTATIVE (EUROFUNG)-RELATED"/>
    <property type="match status" value="1"/>
</dbReference>
<feature type="transmembrane region" description="Helical" evidence="6">
    <location>
        <begin position="336"/>
        <end position="356"/>
    </location>
</feature>
<dbReference type="PANTHER" id="PTHR45649">
    <property type="entry name" value="AMINO-ACID PERMEASE BAT1"/>
    <property type="match status" value="1"/>
</dbReference>
<evidence type="ECO:0000256" key="2">
    <source>
        <dbReference type="ARBA" id="ARBA00022448"/>
    </source>
</evidence>
<dbReference type="AlphaFoldDB" id="A0A6A5ZI17"/>
<organism evidence="7 8">
    <name type="scientific">Lophiotrema nucula</name>
    <dbReference type="NCBI Taxonomy" id="690887"/>
    <lineage>
        <taxon>Eukaryota</taxon>
        <taxon>Fungi</taxon>
        <taxon>Dikarya</taxon>
        <taxon>Ascomycota</taxon>
        <taxon>Pezizomycotina</taxon>
        <taxon>Dothideomycetes</taxon>
        <taxon>Pleosporomycetidae</taxon>
        <taxon>Pleosporales</taxon>
        <taxon>Lophiotremataceae</taxon>
        <taxon>Lophiotrema</taxon>
    </lineage>
</organism>
<feature type="transmembrane region" description="Helical" evidence="6">
    <location>
        <begin position="243"/>
        <end position="264"/>
    </location>
</feature>
<dbReference type="EMBL" id="ML977316">
    <property type="protein sequence ID" value="KAF2119132.1"/>
    <property type="molecule type" value="Genomic_DNA"/>
</dbReference>
<dbReference type="OrthoDB" id="3257095at2759"/>
<accession>A0A6A5ZI17</accession>